<name>A0AAD3MLJ2_LATJO</name>
<evidence type="ECO:0000313" key="4">
    <source>
        <dbReference type="Proteomes" id="UP001279410"/>
    </source>
</evidence>
<accession>A0AAD3MLJ2</accession>
<feature type="region of interest" description="Disordered" evidence="2">
    <location>
        <begin position="208"/>
        <end position="327"/>
    </location>
</feature>
<dbReference type="CDD" id="cd21950">
    <property type="entry name" value="TD_EMAP4"/>
    <property type="match status" value="1"/>
</dbReference>
<dbReference type="EMBL" id="BRZM01000023">
    <property type="protein sequence ID" value="GLD56006.1"/>
    <property type="molecule type" value="Genomic_DNA"/>
</dbReference>
<keyword evidence="1" id="KW-0175">Coiled coil</keyword>
<feature type="region of interest" description="Disordered" evidence="2">
    <location>
        <begin position="392"/>
        <end position="413"/>
    </location>
</feature>
<reference evidence="3" key="1">
    <citation type="submission" date="2022-08" db="EMBL/GenBank/DDBJ databases">
        <title>Genome sequencing of akame (Lates japonicus).</title>
        <authorList>
            <person name="Hashiguchi Y."/>
            <person name="Takahashi H."/>
        </authorList>
    </citation>
    <scope>NUCLEOTIDE SEQUENCE</scope>
    <source>
        <strain evidence="3">Kochi</strain>
    </source>
</reference>
<dbReference type="AlphaFoldDB" id="A0AAD3MLJ2"/>
<evidence type="ECO:0000256" key="1">
    <source>
        <dbReference type="SAM" id="Coils"/>
    </source>
</evidence>
<keyword evidence="4" id="KW-1185">Reference proteome</keyword>
<dbReference type="Proteomes" id="UP001279410">
    <property type="component" value="Unassembled WGS sequence"/>
</dbReference>
<feature type="non-terminal residue" evidence="3">
    <location>
        <position position="1"/>
    </location>
</feature>
<gene>
    <name evidence="3" type="ORF">AKAME5_000840800</name>
</gene>
<feature type="region of interest" description="Disordered" evidence="2">
    <location>
        <begin position="70"/>
        <end position="119"/>
    </location>
</feature>
<evidence type="ECO:0000313" key="3">
    <source>
        <dbReference type="EMBL" id="GLD56006.1"/>
    </source>
</evidence>
<comment type="caution">
    <text evidence="3">The sequence shown here is derived from an EMBL/GenBank/DDBJ whole genome shotgun (WGS) entry which is preliminary data.</text>
</comment>
<feature type="compositionally biased region" description="Pro residues" evidence="2">
    <location>
        <begin position="269"/>
        <end position="284"/>
    </location>
</feature>
<protein>
    <submittedName>
        <fullName evidence="3">Echinoderm microtubule-associated protein-like 4</fullName>
    </submittedName>
</protein>
<feature type="coiled-coil region" evidence="1">
    <location>
        <begin position="141"/>
        <end position="175"/>
    </location>
</feature>
<proteinExistence type="predicted"/>
<evidence type="ECO:0000256" key="2">
    <source>
        <dbReference type="SAM" id="MobiDB-lite"/>
    </source>
</evidence>
<feature type="compositionally biased region" description="Basic and acidic residues" evidence="2">
    <location>
        <begin position="216"/>
        <end position="228"/>
    </location>
</feature>
<organism evidence="3 4">
    <name type="scientific">Lates japonicus</name>
    <name type="common">Japanese lates</name>
    <dbReference type="NCBI Taxonomy" id="270547"/>
    <lineage>
        <taxon>Eukaryota</taxon>
        <taxon>Metazoa</taxon>
        <taxon>Chordata</taxon>
        <taxon>Craniata</taxon>
        <taxon>Vertebrata</taxon>
        <taxon>Euteleostomi</taxon>
        <taxon>Actinopterygii</taxon>
        <taxon>Neopterygii</taxon>
        <taxon>Teleostei</taxon>
        <taxon>Neoteleostei</taxon>
        <taxon>Acanthomorphata</taxon>
        <taxon>Carangaria</taxon>
        <taxon>Carangaria incertae sedis</taxon>
        <taxon>Centropomidae</taxon>
        <taxon>Lates</taxon>
    </lineage>
</organism>
<sequence length="413" mass="44213">MVGIYLARTLISDIEKGKRALPEEAESETRSSVGPLCLRLRGFSRLLSASDPPGSGFFFQPAGKRRIFSLADGRTRRAARRGQTRLGSDPSPPPGAVEKPGRRPAVCAQPPAGLRPGLPLFSRKMDGFTGSLDDSMSGASVSDVNDRLSALELRVQQQEDELTVMKAALADVLRRLAASEDSAASATKKQQGGKGGTALREAYSMSCIANGGTSGRKRDSTSVTRKETVSSAAKSGADRKKEVSSQRSQMEEIQEREEPPHPKDLSPSPSSPHPPQTPPTPQPQRPAQSADSSKGHAPPKRGPSVKRYSGMERSQSSTWESSEENRNKLVKAASTSKLLAKVVKNAERHKDPVVSQDCSGDLSPVCNSSSGPPYKVPRQMPKFYEGVGTELPQKEPEAGVGVLPPPLALHSQH</sequence>
<feature type="region of interest" description="Disordered" evidence="2">
    <location>
        <begin position="350"/>
        <end position="380"/>
    </location>
</feature>